<dbReference type="Proteomes" id="UP000799324">
    <property type="component" value="Unassembled WGS sequence"/>
</dbReference>
<evidence type="ECO:0000313" key="2">
    <source>
        <dbReference type="EMBL" id="KAF2658089.1"/>
    </source>
</evidence>
<dbReference type="AlphaFoldDB" id="A0A6A6TDK6"/>
<organism evidence="2 3">
    <name type="scientific">Lophiostoma macrostomum CBS 122681</name>
    <dbReference type="NCBI Taxonomy" id="1314788"/>
    <lineage>
        <taxon>Eukaryota</taxon>
        <taxon>Fungi</taxon>
        <taxon>Dikarya</taxon>
        <taxon>Ascomycota</taxon>
        <taxon>Pezizomycotina</taxon>
        <taxon>Dothideomycetes</taxon>
        <taxon>Pleosporomycetidae</taxon>
        <taxon>Pleosporales</taxon>
        <taxon>Lophiostomataceae</taxon>
        <taxon>Lophiostoma</taxon>
    </lineage>
</organism>
<feature type="compositionally biased region" description="Low complexity" evidence="1">
    <location>
        <begin position="53"/>
        <end position="73"/>
    </location>
</feature>
<feature type="compositionally biased region" description="Gly residues" evidence="1">
    <location>
        <begin position="29"/>
        <end position="39"/>
    </location>
</feature>
<sequence>MADRMRIDNLLNPSPDPHLYSPANQTLDGGSGGGTGHGHGSLHIGASVNIPVAAHQGQSQDSSSSALGSSAAGEKVEHQNENDEHPHAEGGGQHGLGETNVKRPATVSSDTDQKRIKTTGDGATMVAVGSTTSNTNGGTKLNAEEPDPADFKDTQDTKRYNQPQLQKGFAKKFPNSTYSDTKKAIWQRYHRLAEGQGTRVSGTRVDRGKEKNSIYWMSHFDNVSFDDIRDVLEEKGWKLEKGTVENYFREAKKKLKDDPLESESWISAHRARQLEMPRRGSV</sequence>
<keyword evidence="3" id="KW-1185">Reference proteome</keyword>
<protein>
    <submittedName>
        <fullName evidence="2">Uncharacterized protein</fullName>
    </submittedName>
</protein>
<feature type="compositionally biased region" description="Basic and acidic residues" evidence="1">
    <location>
        <begin position="149"/>
        <end position="159"/>
    </location>
</feature>
<evidence type="ECO:0000256" key="1">
    <source>
        <dbReference type="SAM" id="MobiDB-lite"/>
    </source>
</evidence>
<accession>A0A6A6TDK6</accession>
<feature type="compositionally biased region" description="Low complexity" evidence="1">
    <location>
        <begin position="129"/>
        <end position="139"/>
    </location>
</feature>
<proteinExistence type="predicted"/>
<dbReference type="EMBL" id="MU004318">
    <property type="protein sequence ID" value="KAF2658089.1"/>
    <property type="molecule type" value="Genomic_DNA"/>
</dbReference>
<evidence type="ECO:0000313" key="3">
    <source>
        <dbReference type="Proteomes" id="UP000799324"/>
    </source>
</evidence>
<gene>
    <name evidence="2" type="ORF">K491DRAFT_740011</name>
</gene>
<reference evidence="2" key="1">
    <citation type="journal article" date="2020" name="Stud. Mycol.">
        <title>101 Dothideomycetes genomes: a test case for predicting lifestyles and emergence of pathogens.</title>
        <authorList>
            <person name="Haridas S."/>
            <person name="Albert R."/>
            <person name="Binder M."/>
            <person name="Bloem J."/>
            <person name="Labutti K."/>
            <person name="Salamov A."/>
            <person name="Andreopoulos B."/>
            <person name="Baker S."/>
            <person name="Barry K."/>
            <person name="Bills G."/>
            <person name="Bluhm B."/>
            <person name="Cannon C."/>
            <person name="Castanera R."/>
            <person name="Culley D."/>
            <person name="Daum C."/>
            <person name="Ezra D."/>
            <person name="Gonzalez J."/>
            <person name="Henrissat B."/>
            <person name="Kuo A."/>
            <person name="Liang C."/>
            <person name="Lipzen A."/>
            <person name="Lutzoni F."/>
            <person name="Magnuson J."/>
            <person name="Mondo S."/>
            <person name="Nolan M."/>
            <person name="Ohm R."/>
            <person name="Pangilinan J."/>
            <person name="Park H.-J."/>
            <person name="Ramirez L."/>
            <person name="Alfaro M."/>
            <person name="Sun H."/>
            <person name="Tritt A."/>
            <person name="Yoshinaga Y."/>
            <person name="Zwiers L.-H."/>
            <person name="Turgeon B."/>
            <person name="Goodwin S."/>
            <person name="Spatafora J."/>
            <person name="Crous P."/>
            <person name="Grigoriev I."/>
        </authorList>
    </citation>
    <scope>NUCLEOTIDE SEQUENCE</scope>
    <source>
        <strain evidence="2">CBS 122681</strain>
    </source>
</reference>
<feature type="region of interest" description="Disordered" evidence="1">
    <location>
        <begin position="1"/>
        <end position="176"/>
    </location>
</feature>
<feature type="compositionally biased region" description="Basic and acidic residues" evidence="1">
    <location>
        <begin position="74"/>
        <end position="88"/>
    </location>
</feature>
<name>A0A6A6TDK6_9PLEO</name>